<dbReference type="InterPro" id="IPR029045">
    <property type="entry name" value="ClpP/crotonase-like_dom_sf"/>
</dbReference>
<sequence>MAELFFSKLNQWQYNNNIKRVLLKGEGKAFCAGGDVKSMFLSSGVSDLKKIFLFKEYKLNYAISQFTKPYLSIWDGIVMGGGAGLSIYGNARIATENAKFAMPETAIGFFPDVGGSYFLSRIPNNLGLYLGLTGDIIGAKEMLFLGLATHFHYSKNIGNVEQNYINSGLVSFSENIETTDSELLNNIKFIEETFVGDIHSILKKLKQSKLEFAKKKFDHLMNRCPMSVAITVELLNRAKKLSLKECLEMEFQLSQNVVYRDDFNNGVEAVLVTKTHNPTWNPKSIHDINYDEVKKLFQIHTEKLGL</sequence>
<evidence type="ECO:0000313" key="5">
    <source>
        <dbReference type="EMBL" id="SUZ89978.1"/>
    </source>
</evidence>
<reference evidence="5" key="1">
    <citation type="submission" date="2018-05" db="EMBL/GenBank/DDBJ databases">
        <authorList>
            <person name="Lanie J.A."/>
            <person name="Ng W.-L."/>
            <person name="Kazmierczak K.M."/>
            <person name="Andrzejewski T.M."/>
            <person name="Davidsen T.M."/>
            <person name="Wayne K.J."/>
            <person name="Tettelin H."/>
            <person name="Glass J.I."/>
            <person name="Rusch D."/>
            <person name="Podicherti R."/>
            <person name="Tsui H.-C.T."/>
            <person name="Winkler M.E."/>
        </authorList>
    </citation>
    <scope>NUCLEOTIDE SEQUENCE</scope>
</reference>
<dbReference type="GO" id="GO:0006574">
    <property type="term" value="P:L-valine catabolic process"/>
    <property type="evidence" value="ECO:0007669"/>
    <property type="project" value="TreeGrafter"/>
</dbReference>
<dbReference type="EMBL" id="UINC01001855">
    <property type="protein sequence ID" value="SUZ89978.1"/>
    <property type="molecule type" value="Genomic_DNA"/>
</dbReference>
<evidence type="ECO:0000256" key="3">
    <source>
        <dbReference type="ARBA" id="ARBA00022801"/>
    </source>
</evidence>
<accession>A0A381RG97</accession>
<dbReference type="NCBIfam" id="NF004127">
    <property type="entry name" value="PRK05617.1"/>
    <property type="match status" value="1"/>
</dbReference>
<dbReference type="InterPro" id="IPR032259">
    <property type="entry name" value="HIBYL-CoA-H"/>
</dbReference>
<gene>
    <name evidence="5" type="ORF">METZ01_LOCUS42832</name>
</gene>
<keyword evidence="3" id="KW-0378">Hydrolase</keyword>
<dbReference type="InterPro" id="IPR045004">
    <property type="entry name" value="ECH_dom"/>
</dbReference>
<dbReference type="Pfam" id="PF16113">
    <property type="entry name" value="ECH_2"/>
    <property type="match status" value="1"/>
</dbReference>
<feature type="domain" description="Enoyl-CoA hydratase/isomerase" evidence="4">
    <location>
        <begin position="1"/>
        <end position="297"/>
    </location>
</feature>
<dbReference type="GO" id="GO:0003860">
    <property type="term" value="F:3-hydroxyisobutyryl-CoA hydrolase activity"/>
    <property type="evidence" value="ECO:0007669"/>
    <property type="project" value="UniProtKB-EC"/>
</dbReference>
<proteinExistence type="predicted"/>
<dbReference type="CDD" id="cd06558">
    <property type="entry name" value="crotonase-like"/>
    <property type="match status" value="1"/>
</dbReference>
<comment type="catalytic activity">
    <reaction evidence="1">
        <text>3-hydroxy-2-methylpropanoyl-CoA + H2O = 3-hydroxy-2-methylpropanoate + CoA + H(+)</text>
        <dbReference type="Rhea" id="RHEA:20888"/>
        <dbReference type="ChEBI" id="CHEBI:11805"/>
        <dbReference type="ChEBI" id="CHEBI:15377"/>
        <dbReference type="ChEBI" id="CHEBI:15378"/>
        <dbReference type="ChEBI" id="CHEBI:57287"/>
        <dbReference type="ChEBI" id="CHEBI:57340"/>
        <dbReference type="EC" id="3.1.2.4"/>
    </reaction>
</comment>
<organism evidence="5">
    <name type="scientific">marine metagenome</name>
    <dbReference type="NCBI Taxonomy" id="408172"/>
    <lineage>
        <taxon>unclassified sequences</taxon>
        <taxon>metagenomes</taxon>
        <taxon>ecological metagenomes</taxon>
    </lineage>
</organism>
<dbReference type="PANTHER" id="PTHR43176:SF3">
    <property type="entry name" value="3-HYDROXYISOBUTYRYL-COA HYDROLASE, MITOCHONDRIAL"/>
    <property type="match status" value="1"/>
</dbReference>
<dbReference type="PANTHER" id="PTHR43176">
    <property type="entry name" value="3-HYDROXYISOBUTYRYL-COA HYDROLASE-RELATED"/>
    <property type="match status" value="1"/>
</dbReference>
<evidence type="ECO:0000256" key="1">
    <source>
        <dbReference type="ARBA" id="ARBA00001709"/>
    </source>
</evidence>
<dbReference type="Gene3D" id="3.90.226.10">
    <property type="entry name" value="2-enoyl-CoA Hydratase, Chain A, domain 1"/>
    <property type="match status" value="1"/>
</dbReference>
<evidence type="ECO:0000256" key="2">
    <source>
        <dbReference type="ARBA" id="ARBA00011915"/>
    </source>
</evidence>
<name>A0A381RG97_9ZZZZ</name>
<evidence type="ECO:0000259" key="4">
    <source>
        <dbReference type="Pfam" id="PF16113"/>
    </source>
</evidence>
<protein>
    <recommendedName>
        <fullName evidence="2">3-hydroxyisobutyryl-CoA hydrolase</fullName>
        <ecNumber evidence="2">3.1.2.4</ecNumber>
    </recommendedName>
</protein>
<dbReference type="EC" id="3.1.2.4" evidence="2"/>
<dbReference type="AlphaFoldDB" id="A0A381RG97"/>
<dbReference type="SUPFAM" id="SSF52096">
    <property type="entry name" value="ClpP/crotonase"/>
    <property type="match status" value="1"/>
</dbReference>